<dbReference type="InterPro" id="IPR035985">
    <property type="entry name" value="Ubiquitin-activating_enz"/>
</dbReference>
<reference evidence="3 4" key="1">
    <citation type="submission" date="2018-08" db="EMBL/GenBank/DDBJ databases">
        <title>Chitinophagaceae sp. K23C18032701, a novel bacterium isolated from forest soil.</title>
        <authorList>
            <person name="Wang C."/>
        </authorList>
    </citation>
    <scope>NUCLEOTIDE SEQUENCE [LARGE SCALE GENOMIC DNA]</scope>
    <source>
        <strain evidence="3 4">K23C18032701</strain>
    </source>
</reference>
<dbReference type="Gene3D" id="3.40.50.720">
    <property type="entry name" value="NAD(P)-binding Rossmann-like Domain"/>
    <property type="match status" value="1"/>
</dbReference>
<dbReference type="EMBL" id="QTJU01000014">
    <property type="protein sequence ID" value="RFM25843.1"/>
    <property type="molecule type" value="Genomic_DNA"/>
</dbReference>
<name>A0A3E1ND11_9BACT</name>
<dbReference type="InterPro" id="IPR000415">
    <property type="entry name" value="Nitroreductase-like"/>
</dbReference>
<dbReference type="InterPro" id="IPR000594">
    <property type="entry name" value="ThiF_NAD_FAD-bd"/>
</dbReference>
<dbReference type="Gene3D" id="3.40.109.10">
    <property type="entry name" value="NADH Oxidase"/>
    <property type="match status" value="2"/>
</dbReference>
<dbReference type="GO" id="GO:0061504">
    <property type="term" value="P:cyclic threonylcarbamoyladenosine biosynthetic process"/>
    <property type="evidence" value="ECO:0007669"/>
    <property type="project" value="TreeGrafter"/>
</dbReference>
<proteinExistence type="predicted"/>
<accession>A0A3E1ND11</accession>
<keyword evidence="4" id="KW-1185">Reference proteome</keyword>
<dbReference type="SUPFAM" id="SSF55469">
    <property type="entry name" value="FMN-dependent nitroreductase-like"/>
    <property type="match status" value="1"/>
</dbReference>
<evidence type="ECO:0000259" key="1">
    <source>
        <dbReference type="Pfam" id="PF00881"/>
    </source>
</evidence>
<comment type="caution">
    <text evidence="3">The sequence shown here is derived from an EMBL/GenBank/DDBJ whole genome shotgun (WGS) entry which is preliminary data.</text>
</comment>
<dbReference type="PANTHER" id="PTHR43267:SF3">
    <property type="entry name" value="THIF PROTEIN"/>
    <property type="match status" value="1"/>
</dbReference>
<dbReference type="GO" id="GO:0061503">
    <property type="term" value="F:tRNA threonylcarbamoyladenosine dehydratase"/>
    <property type="evidence" value="ECO:0007669"/>
    <property type="project" value="TreeGrafter"/>
</dbReference>
<protein>
    <submittedName>
        <fullName evidence="3">Rv1355c family protein</fullName>
    </submittedName>
</protein>
<dbReference type="GO" id="GO:0008641">
    <property type="term" value="F:ubiquitin-like modifier activating enzyme activity"/>
    <property type="evidence" value="ECO:0007669"/>
    <property type="project" value="InterPro"/>
</dbReference>
<sequence>MPLTPVFLVETLKNSATNSLKENNLHTPVFYRLNNEKDAAALQQLLHQNTHIRVYNTLASQLKELVKSRTPSRTLTTAEIEAGIKHILNDTDADAYGVWVYYPWSSRLVHILDEAEFIELRTDRNRYKITLAERELLAKKKVGVIGLSVGQSVSLTLAMERTFGELRIADFDELEITNLNRLRSGVHNMGLKKTVMVAREIAEIDPFLKVTCFHEGITAENMDTFLLGNGKLDVLIDECDGVDIKINCRIAAKKHQIPVLMEASDRGTIDMERFDLEPNRPILHGYVEHLDISRVKELKTNEEKLPFILPIVGIETMSVRLKASAVEVGKTISTWPQLASAVTFGGGVTADICRRMLLDQLRQSGRYFLDLDELISDPVKPAPVLDDYAGITPLTQQQMAELAAQVTVPATATPVTGDEARQLVEAAALAPSAGNNQPWKWYFNKGSLLLFHEASRSASFADVDNMASYVALGTALENIALKAGAIGLKAGVQLFPLQHQPQNPVALVHFTREQQPADELVNYIATRYTNRNNGSGKTIDTAVFDAMQAAISKVPGAQLHVLHTTEQVAAMADIIGPSEKLRLFIPQGHYDLFARELRTTVEEAEATRDGLDMRTLSLTALEAIGLRVSRDYRALDLLDQWNLGSAMETMARKGVTSAAAVGVVTMPGFTGEDFINAGRAVERIWLTASRSGLSMQPMLAPLFHFARLNHHHGKGMADHIQRQFAALQANFRKLVNTQSEPVFMFRLFYGDEPLVKSLRLNLDDIYIQ</sequence>
<dbReference type="InterPro" id="IPR029479">
    <property type="entry name" value="Nitroreductase"/>
</dbReference>
<dbReference type="SUPFAM" id="SSF69572">
    <property type="entry name" value="Activating enzymes of the ubiquitin-like proteins"/>
    <property type="match status" value="1"/>
</dbReference>
<dbReference type="InterPro" id="IPR045886">
    <property type="entry name" value="ThiF/MoeB/HesA"/>
</dbReference>
<dbReference type="Pfam" id="PF00881">
    <property type="entry name" value="Nitroreductase"/>
    <property type="match status" value="1"/>
</dbReference>
<dbReference type="NCBIfam" id="NF005901">
    <property type="entry name" value="PRK07877.1"/>
    <property type="match status" value="1"/>
</dbReference>
<dbReference type="AlphaFoldDB" id="A0A3E1ND11"/>
<feature type="domain" description="THIF-type NAD/FAD binding fold" evidence="2">
    <location>
        <begin position="128"/>
        <end position="262"/>
    </location>
</feature>
<gene>
    <name evidence="3" type="ORF">DXN05_23060</name>
</gene>
<evidence type="ECO:0000259" key="2">
    <source>
        <dbReference type="Pfam" id="PF00899"/>
    </source>
</evidence>
<organism evidence="3 4">
    <name type="scientific">Deminuibacter soli</name>
    <dbReference type="NCBI Taxonomy" id="2291815"/>
    <lineage>
        <taxon>Bacteria</taxon>
        <taxon>Pseudomonadati</taxon>
        <taxon>Bacteroidota</taxon>
        <taxon>Chitinophagia</taxon>
        <taxon>Chitinophagales</taxon>
        <taxon>Chitinophagaceae</taxon>
        <taxon>Deminuibacter</taxon>
    </lineage>
</organism>
<dbReference type="CDD" id="cd01483">
    <property type="entry name" value="E1_enzyme_family"/>
    <property type="match status" value="1"/>
</dbReference>
<evidence type="ECO:0000313" key="3">
    <source>
        <dbReference type="EMBL" id="RFM25843.1"/>
    </source>
</evidence>
<dbReference type="PANTHER" id="PTHR43267">
    <property type="entry name" value="TRNA THREONYLCARBAMOYLADENOSINE DEHYDRATASE"/>
    <property type="match status" value="1"/>
</dbReference>
<dbReference type="GO" id="GO:0016491">
    <property type="term" value="F:oxidoreductase activity"/>
    <property type="evidence" value="ECO:0007669"/>
    <property type="project" value="InterPro"/>
</dbReference>
<evidence type="ECO:0000313" key="4">
    <source>
        <dbReference type="Proteomes" id="UP000261284"/>
    </source>
</evidence>
<feature type="domain" description="Nitroreductase" evidence="1">
    <location>
        <begin position="412"/>
        <end position="442"/>
    </location>
</feature>
<dbReference type="Proteomes" id="UP000261284">
    <property type="component" value="Unassembled WGS sequence"/>
</dbReference>
<dbReference type="Pfam" id="PF00899">
    <property type="entry name" value="ThiF"/>
    <property type="match status" value="1"/>
</dbReference>